<feature type="domain" description="Zinc-hook" evidence="11">
    <location>
        <begin position="417"/>
        <end position="516"/>
    </location>
</feature>
<evidence type="ECO:0000256" key="7">
    <source>
        <dbReference type="ARBA" id="ARBA00023054"/>
    </source>
</evidence>
<dbReference type="Gene3D" id="1.10.287.510">
    <property type="entry name" value="Helix hairpin bin"/>
    <property type="match status" value="1"/>
</dbReference>
<comment type="caution">
    <text evidence="12">The sequence shown here is derived from an EMBL/GenBank/DDBJ whole genome shotgun (WGS) entry which is preliminary data.</text>
</comment>
<dbReference type="EMBL" id="BDMD01000078">
    <property type="protein sequence ID" value="GBF09626.1"/>
    <property type="molecule type" value="Genomic_DNA"/>
</dbReference>
<sequence length="919" mass="104316">MYVLKRLELRNIMSHSDTSIDFREGFTAIVGRNGAGKSTILEAILFSITPHRAPRRSSMISENSSRGEIYLALQSSEGRLLELRNKLVKRGGSTNTEAAIITLEGRRIASKPTGYKEEIHKILGLRGLPDPASYIEKAIIISQGGLLTLAEILSEPKELRNLLDAALGYALLKQAISNIGDVVLGVSPEGRPVRLGSKSIARLQSEYVTLRNEVLGVDREIREASKRLEELKREREELERRARDLESEAKALQSEIGKLETMEKMLVNVTSIIRSERSKLDTINTRLRDAEAKILSIDDLEKRRAELRAKASLAHEVAELARLQSRLDKLGRDLEMIRDAVEKLEVSRRLEEIESARREAENRLLEARSSIKEEQRRYTLLDYRVTKGRSIVTNIRRVLSECRSRDLCGGEKPEAVLERLDAVINDLESKARALDQEASALEAEARRLVQALSMLEESGGSARCPVCGAELPPEKAEAIARHYRHEAERLRKAAKEKAAEAEKARDEASRLQDKRRRIELLLSRLNQLEEGLRELGFQTPEDLAKAEQELRMLRERLEELRELENSLEDKVRNLSREEVALREARRRALDVLQRLGINEDDARERLKTLSSESKKLERMLLSKAEDLATRLEIAAYRSLDDLLEKAREALEGVDKELSAIERRLEEARRLKEEAAKLKWEAEQVMKRLEELEAEEEKLRKEVSRKSEVEARLKEVQNTLAELDNRISRIDREMGELQTRIREMKSRKASGEEALKLYLPAAASRRIMEEIGEIAYRRLLEVLEDEMNEILSRFNLDVAGVEIREKAAREIEVKAIGGNGAYRPLDAVSGGERTVLALSFVLALNKAVGGKLGFLALDEPTANLDEDRRRSLVEVLRGISVEGLVRQLVVVTHHEDVRDYADTICLVTRTQQGSRVDCTY</sequence>
<feature type="binding site" evidence="9">
    <location>
        <position position="464"/>
    </location>
    <ligand>
        <name>Zn(2+)</name>
        <dbReference type="ChEBI" id="CHEBI:29105"/>
    </ligand>
</feature>
<evidence type="ECO:0000256" key="10">
    <source>
        <dbReference type="SAM" id="Coils"/>
    </source>
</evidence>
<protein>
    <submittedName>
        <fullName evidence="12">DNA double-strand break repair Rad50 ATPase</fullName>
    </submittedName>
</protein>
<dbReference type="AlphaFoldDB" id="A0A401HAY9"/>
<dbReference type="SUPFAM" id="SSF75712">
    <property type="entry name" value="Rad50 coiled-coil Zn hook"/>
    <property type="match status" value="1"/>
</dbReference>
<feature type="coiled-coil region" evidence="10">
    <location>
        <begin position="200"/>
        <end position="377"/>
    </location>
</feature>
<organism evidence="12 13">
    <name type="scientific">Aeropyrum pernix</name>
    <dbReference type="NCBI Taxonomy" id="56636"/>
    <lineage>
        <taxon>Archaea</taxon>
        <taxon>Thermoproteota</taxon>
        <taxon>Thermoprotei</taxon>
        <taxon>Desulfurococcales</taxon>
        <taxon>Desulfurococcaceae</taxon>
        <taxon>Aeropyrum</taxon>
    </lineage>
</organism>
<feature type="coiled-coil region" evidence="10">
    <location>
        <begin position="417"/>
        <end position="746"/>
    </location>
</feature>
<keyword evidence="3" id="KW-0227">DNA damage</keyword>
<dbReference type="RefSeq" id="WP_131160574.1">
    <property type="nucleotide sequence ID" value="NZ_BDMD01000078.1"/>
</dbReference>
<evidence type="ECO:0000256" key="8">
    <source>
        <dbReference type="ARBA" id="ARBA00023204"/>
    </source>
</evidence>
<keyword evidence="1 9" id="KW-0479">Metal-binding</keyword>
<dbReference type="GO" id="GO:0016887">
    <property type="term" value="F:ATP hydrolysis activity"/>
    <property type="evidence" value="ECO:0007669"/>
    <property type="project" value="InterPro"/>
</dbReference>
<accession>A0A401HAY9</accession>
<dbReference type="GO" id="GO:0005524">
    <property type="term" value="F:ATP binding"/>
    <property type="evidence" value="ECO:0007669"/>
    <property type="project" value="UniProtKB-KW"/>
</dbReference>
<proteinExistence type="predicted"/>
<dbReference type="PROSITE" id="PS51131">
    <property type="entry name" value="ZN_HOOK"/>
    <property type="match status" value="1"/>
</dbReference>
<keyword evidence="4" id="KW-0378">Hydrolase</keyword>
<dbReference type="InterPro" id="IPR027417">
    <property type="entry name" value="P-loop_NTPase"/>
</dbReference>
<evidence type="ECO:0000256" key="6">
    <source>
        <dbReference type="ARBA" id="ARBA00022840"/>
    </source>
</evidence>
<evidence type="ECO:0000256" key="3">
    <source>
        <dbReference type="ARBA" id="ARBA00022763"/>
    </source>
</evidence>
<evidence type="ECO:0000313" key="13">
    <source>
        <dbReference type="Proteomes" id="UP000291213"/>
    </source>
</evidence>
<dbReference type="GO" id="GO:0006302">
    <property type="term" value="P:double-strand break repair"/>
    <property type="evidence" value="ECO:0007669"/>
    <property type="project" value="InterPro"/>
</dbReference>
<evidence type="ECO:0000313" key="12">
    <source>
        <dbReference type="EMBL" id="GBF09626.1"/>
    </source>
</evidence>
<dbReference type="OrthoDB" id="19259at2157"/>
<dbReference type="GO" id="GO:0046872">
    <property type="term" value="F:metal ion binding"/>
    <property type="evidence" value="ECO:0007669"/>
    <property type="project" value="UniProtKB-UniRule"/>
</dbReference>
<keyword evidence="5 9" id="KW-0862">Zinc</keyword>
<dbReference type="Proteomes" id="UP000291213">
    <property type="component" value="Unassembled WGS sequence"/>
</dbReference>
<keyword evidence="8" id="KW-0234">DNA repair</keyword>
<evidence type="ECO:0000256" key="4">
    <source>
        <dbReference type="ARBA" id="ARBA00022801"/>
    </source>
</evidence>
<dbReference type="Pfam" id="PF13476">
    <property type="entry name" value="AAA_23"/>
    <property type="match status" value="1"/>
</dbReference>
<dbReference type="InterPro" id="IPR013134">
    <property type="entry name" value="Zn_hook_RAD50"/>
</dbReference>
<evidence type="ECO:0000256" key="1">
    <source>
        <dbReference type="ARBA" id="ARBA00022723"/>
    </source>
</evidence>
<gene>
    <name evidence="12" type="ORF">apy_13510</name>
</gene>
<keyword evidence="6" id="KW-0067">ATP-binding</keyword>
<feature type="binding site" evidence="9">
    <location>
        <position position="467"/>
    </location>
    <ligand>
        <name>Zn(2+)</name>
        <dbReference type="ChEBI" id="CHEBI:29105"/>
    </ligand>
</feature>
<keyword evidence="2" id="KW-0547">Nucleotide-binding</keyword>
<dbReference type="Gene3D" id="3.40.50.300">
    <property type="entry name" value="P-loop containing nucleotide triphosphate hydrolases"/>
    <property type="match status" value="2"/>
</dbReference>
<evidence type="ECO:0000256" key="9">
    <source>
        <dbReference type="PROSITE-ProRule" id="PRU00471"/>
    </source>
</evidence>
<name>A0A401HAY9_AERPX</name>
<evidence type="ECO:0000256" key="2">
    <source>
        <dbReference type="ARBA" id="ARBA00022741"/>
    </source>
</evidence>
<dbReference type="PANTHER" id="PTHR32114:SF2">
    <property type="entry name" value="ABC TRANSPORTER ABCH.3"/>
    <property type="match status" value="1"/>
</dbReference>
<evidence type="ECO:0000259" key="11">
    <source>
        <dbReference type="PROSITE" id="PS51131"/>
    </source>
</evidence>
<dbReference type="SUPFAM" id="SSF52540">
    <property type="entry name" value="P-loop containing nucleoside triphosphate hydrolases"/>
    <property type="match status" value="2"/>
</dbReference>
<dbReference type="PANTHER" id="PTHR32114">
    <property type="entry name" value="ABC TRANSPORTER ABCH.3"/>
    <property type="match status" value="1"/>
</dbReference>
<reference evidence="12 13" key="1">
    <citation type="submission" date="2017-02" db="EMBL/GenBank/DDBJ databases">
        <title>isolation and characterization of a novel temperate virus Aeropyrum globular virus 1 infecting hyperthermophilic archaeon Aeropyrum.</title>
        <authorList>
            <person name="Yumiya M."/>
            <person name="Yoshida T."/>
            <person name="Sako Y."/>
        </authorList>
    </citation>
    <scope>NUCLEOTIDE SEQUENCE [LARGE SCALE GENOMIC DNA]</scope>
    <source>
        <strain evidence="12 13">YK1-12-2013</strain>
    </source>
</reference>
<dbReference type="InterPro" id="IPR038729">
    <property type="entry name" value="Rad50/SbcC_AAA"/>
</dbReference>
<dbReference type="Pfam" id="PF04423">
    <property type="entry name" value="Rad50_zn_hook"/>
    <property type="match status" value="1"/>
</dbReference>
<keyword evidence="7 10" id="KW-0175">Coiled coil</keyword>
<evidence type="ECO:0000256" key="5">
    <source>
        <dbReference type="ARBA" id="ARBA00022833"/>
    </source>
</evidence>